<dbReference type="Proteomes" id="UP000595140">
    <property type="component" value="Unassembled WGS sequence"/>
</dbReference>
<organism evidence="1 2">
    <name type="scientific">Cuscuta campestris</name>
    <dbReference type="NCBI Taxonomy" id="132261"/>
    <lineage>
        <taxon>Eukaryota</taxon>
        <taxon>Viridiplantae</taxon>
        <taxon>Streptophyta</taxon>
        <taxon>Embryophyta</taxon>
        <taxon>Tracheophyta</taxon>
        <taxon>Spermatophyta</taxon>
        <taxon>Magnoliopsida</taxon>
        <taxon>eudicotyledons</taxon>
        <taxon>Gunneridae</taxon>
        <taxon>Pentapetalae</taxon>
        <taxon>asterids</taxon>
        <taxon>lamiids</taxon>
        <taxon>Solanales</taxon>
        <taxon>Convolvulaceae</taxon>
        <taxon>Cuscuteae</taxon>
        <taxon>Cuscuta</taxon>
        <taxon>Cuscuta subgen. Grammica</taxon>
        <taxon>Cuscuta sect. Cleistogrammica</taxon>
    </lineage>
</organism>
<accession>A0A484MS49</accession>
<dbReference type="EMBL" id="OOIL02004170">
    <property type="protein sequence ID" value="VFQ90734.1"/>
    <property type="molecule type" value="Genomic_DNA"/>
</dbReference>
<reference evidence="1 2" key="1">
    <citation type="submission" date="2018-04" db="EMBL/GenBank/DDBJ databases">
        <authorList>
            <person name="Vogel A."/>
        </authorList>
    </citation>
    <scope>NUCLEOTIDE SEQUENCE [LARGE SCALE GENOMIC DNA]</scope>
</reference>
<evidence type="ECO:0000313" key="2">
    <source>
        <dbReference type="Proteomes" id="UP000595140"/>
    </source>
</evidence>
<keyword evidence="2" id="KW-1185">Reference proteome</keyword>
<gene>
    <name evidence="1" type="ORF">CCAM_LOCUS32510</name>
</gene>
<name>A0A484MS49_9ASTE</name>
<protein>
    <submittedName>
        <fullName evidence="1">Uncharacterized protein</fullName>
    </submittedName>
</protein>
<sequence>MMIHIPNLSFPYVEALHRADERNTLRDAFIPMYNEWHNNQFNHLVEDKMEPLPQDYVGEGCVENYTDWFYYYGRSDRIAEYVPPIIPTPPHHTRTWRQAASKQFHTRTCRALVPCRGDEYFRRCRYAT</sequence>
<evidence type="ECO:0000313" key="1">
    <source>
        <dbReference type="EMBL" id="VFQ90734.1"/>
    </source>
</evidence>
<dbReference type="AlphaFoldDB" id="A0A484MS49"/>
<proteinExistence type="predicted"/>